<dbReference type="InterPro" id="IPR051678">
    <property type="entry name" value="AGP_Transferase"/>
</dbReference>
<protein>
    <submittedName>
        <fullName evidence="2">Aminoglycoside phosphotransferase</fullName>
    </submittedName>
</protein>
<accession>A0A5R9BB93</accession>
<dbReference type="Gene3D" id="3.90.1200.10">
    <property type="match status" value="1"/>
</dbReference>
<dbReference type="EMBL" id="VAVZ01000028">
    <property type="protein sequence ID" value="TLP95197.1"/>
    <property type="molecule type" value="Genomic_DNA"/>
</dbReference>
<dbReference type="PANTHER" id="PTHR21310">
    <property type="entry name" value="AMINOGLYCOSIDE PHOSPHOTRANSFERASE-RELATED-RELATED"/>
    <property type="match status" value="1"/>
</dbReference>
<dbReference type="Gene3D" id="3.30.200.20">
    <property type="entry name" value="Phosphorylase Kinase, domain 1"/>
    <property type="match status" value="1"/>
</dbReference>
<dbReference type="Pfam" id="PF01636">
    <property type="entry name" value="APH"/>
    <property type="match status" value="1"/>
</dbReference>
<evidence type="ECO:0000259" key="1">
    <source>
        <dbReference type="Pfam" id="PF01636"/>
    </source>
</evidence>
<evidence type="ECO:0000313" key="3">
    <source>
        <dbReference type="Proteomes" id="UP000310458"/>
    </source>
</evidence>
<keyword evidence="3" id="KW-1185">Reference proteome</keyword>
<dbReference type="RefSeq" id="WP_138253496.1">
    <property type="nucleotide sequence ID" value="NZ_VAVZ01000028.1"/>
</dbReference>
<comment type="caution">
    <text evidence="2">The sequence shown here is derived from an EMBL/GenBank/DDBJ whole genome shotgun (WGS) entry which is preliminary data.</text>
</comment>
<dbReference type="InterPro" id="IPR011009">
    <property type="entry name" value="Kinase-like_dom_sf"/>
</dbReference>
<keyword evidence="2" id="KW-0808">Transferase</keyword>
<reference evidence="2 3" key="1">
    <citation type="submission" date="2019-05" db="EMBL/GenBank/DDBJ databases">
        <title>Nesterenkonia sp. GY074 isolated from the Southern Atlantic Ocean.</title>
        <authorList>
            <person name="Zhang G."/>
        </authorList>
    </citation>
    <scope>NUCLEOTIDE SEQUENCE [LARGE SCALE GENOMIC DNA]</scope>
    <source>
        <strain evidence="2 3">GY074</strain>
    </source>
</reference>
<feature type="domain" description="Aminoglycoside phosphotransferase" evidence="1">
    <location>
        <begin position="51"/>
        <end position="249"/>
    </location>
</feature>
<dbReference type="OrthoDB" id="9797603at2"/>
<sequence>MHENSIGLTPESGANLIRSQFPKWSDQPLQWLEVAGTANMIIRIGERFVARFPLRFAEPSEVAEVVQYEAKALKELAASVSVSVPSVVALGKPGLDYPLPWSVQTWISGQVATPTNVATSQRFTDDLAVLINELRQTDTQDRQFSGNGRGGELKAHDEWMDTCFHKSQELLDVPLLRRLWHRFRELPHEYPDAMTHGDLIPGNILLDKGRLSGLLDGGGFGPADPALDLVSAWHLLDKPLRARLRTSLNCSDLEWQRGAAWAFQQAMGLVWYYCDSHPTMRDLGLRSLHRIQSDEAICGSPLP</sequence>
<name>A0A5R9BB93_9MICC</name>
<dbReference type="Proteomes" id="UP000310458">
    <property type="component" value="Unassembled WGS sequence"/>
</dbReference>
<gene>
    <name evidence="2" type="ORF">FEF26_10515</name>
</gene>
<organism evidence="2 3">
    <name type="scientific">Nesterenkonia salmonea</name>
    <dbReference type="NCBI Taxonomy" id="1804987"/>
    <lineage>
        <taxon>Bacteria</taxon>
        <taxon>Bacillati</taxon>
        <taxon>Actinomycetota</taxon>
        <taxon>Actinomycetes</taxon>
        <taxon>Micrococcales</taxon>
        <taxon>Micrococcaceae</taxon>
        <taxon>Nesterenkonia</taxon>
    </lineage>
</organism>
<dbReference type="GO" id="GO:0016740">
    <property type="term" value="F:transferase activity"/>
    <property type="evidence" value="ECO:0007669"/>
    <property type="project" value="UniProtKB-KW"/>
</dbReference>
<dbReference type="SUPFAM" id="SSF56112">
    <property type="entry name" value="Protein kinase-like (PK-like)"/>
    <property type="match status" value="1"/>
</dbReference>
<dbReference type="InterPro" id="IPR002575">
    <property type="entry name" value="Aminoglycoside_PTrfase"/>
</dbReference>
<proteinExistence type="predicted"/>
<dbReference type="AlphaFoldDB" id="A0A5R9BB93"/>
<evidence type="ECO:0000313" key="2">
    <source>
        <dbReference type="EMBL" id="TLP95197.1"/>
    </source>
</evidence>
<dbReference type="PANTHER" id="PTHR21310:SF42">
    <property type="entry name" value="BIFUNCTIONAL AAC_APH"/>
    <property type="match status" value="1"/>
</dbReference>